<dbReference type="CDD" id="cd00037">
    <property type="entry name" value="CLECT"/>
    <property type="match status" value="1"/>
</dbReference>
<evidence type="ECO:0000256" key="1">
    <source>
        <dbReference type="ARBA" id="ARBA00023157"/>
    </source>
</evidence>
<dbReference type="Gene3D" id="3.10.100.10">
    <property type="entry name" value="Mannose-Binding Protein A, subunit A"/>
    <property type="match status" value="3"/>
</dbReference>
<dbReference type="InterPro" id="IPR001304">
    <property type="entry name" value="C-type_lectin-like"/>
</dbReference>
<name>A0ABQ9EX97_TEGGR</name>
<proteinExistence type="predicted"/>
<dbReference type="Proteomes" id="UP001217089">
    <property type="component" value="Unassembled WGS sequence"/>
</dbReference>
<feature type="domain" description="C-type lectin" evidence="2">
    <location>
        <begin position="260"/>
        <end position="343"/>
    </location>
</feature>
<dbReference type="PANTHER" id="PTHR22803">
    <property type="entry name" value="MANNOSE, PHOSPHOLIPASE, LECTIN RECEPTOR RELATED"/>
    <property type="match status" value="1"/>
</dbReference>
<dbReference type="InterPro" id="IPR016187">
    <property type="entry name" value="CTDL_fold"/>
</dbReference>
<keyword evidence="1" id="KW-1015">Disulfide bond</keyword>
<organism evidence="3 4">
    <name type="scientific">Tegillarca granosa</name>
    <name type="common">Malaysian cockle</name>
    <name type="synonym">Anadara granosa</name>
    <dbReference type="NCBI Taxonomy" id="220873"/>
    <lineage>
        <taxon>Eukaryota</taxon>
        <taxon>Metazoa</taxon>
        <taxon>Spiralia</taxon>
        <taxon>Lophotrochozoa</taxon>
        <taxon>Mollusca</taxon>
        <taxon>Bivalvia</taxon>
        <taxon>Autobranchia</taxon>
        <taxon>Pteriomorphia</taxon>
        <taxon>Arcoida</taxon>
        <taxon>Arcoidea</taxon>
        <taxon>Arcidae</taxon>
        <taxon>Tegillarca</taxon>
    </lineage>
</organism>
<comment type="caution">
    <text evidence="3">The sequence shown here is derived from an EMBL/GenBank/DDBJ whole genome shotgun (WGS) entry which is preliminary data.</text>
</comment>
<reference evidence="3 4" key="1">
    <citation type="submission" date="2022-12" db="EMBL/GenBank/DDBJ databases">
        <title>Chromosome-level genome of Tegillarca granosa.</title>
        <authorList>
            <person name="Kim J."/>
        </authorList>
    </citation>
    <scope>NUCLEOTIDE SEQUENCE [LARGE SCALE GENOMIC DNA]</scope>
    <source>
        <strain evidence="3">Teg-2019</strain>
        <tissue evidence="3">Adductor muscle</tissue>
    </source>
</reference>
<feature type="non-terminal residue" evidence="3">
    <location>
        <position position="344"/>
    </location>
</feature>
<dbReference type="InterPro" id="IPR018378">
    <property type="entry name" value="C-type_lectin_CS"/>
</dbReference>
<dbReference type="PROSITE" id="PS00615">
    <property type="entry name" value="C_TYPE_LECTIN_1"/>
    <property type="match status" value="1"/>
</dbReference>
<dbReference type="Pfam" id="PF00059">
    <property type="entry name" value="Lectin_C"/>
    <property type="match status" value="2"/>
</dbReference>
<feature type="domain" description="C-type lectin" evidence="2">
    <location>
        <begin position="3"/>
        <end position="110"/>
    </location>
</feature>
<dbReference type="InterPro" id="IPR016186">
    <property type="entry name" value="C-type_lectin-like/link_sf"/>
</dbReference>
<evidence type="ECO:0000259" key="2">
    <source>
        <dbReference type="PROSITE" id="PS50041"/>
    </source>
</evidence>
<evidence type="ECO:0000313" key="4">
    <source>
        <dbReference type="Proteomes" id="UP001217089"/>
    </source>
</evidence>
<evidence type="ECO:0000313" key="3">
    <source>
        <dbReference type="EMBL" id="KAJ8308591.1"/>
    </source>
</evidence>
<dbReference type="PROSITE" id="PS50041">
    <property type="entry name" value="C_TYPE_LECTIN_2"/>
    <property type="match status" value="2"/>
</dbReference>
<dbReference type="SUPFAM" id="SSF56436">
    <property type="entry name" value="C-type lectin-like"/>
    <property type="match status" value="3"/>
</dbReference>
<dbReference type="EMBL" id="JARBDR010000657">
    <property type="protein sequence ID" value="KAJ8308591.1"/>
    <property type="molecule type" value="Genomic_DNA"/>
</dbReference>
<gene>
    <name evidence="3" type="ORF">KUTeg_013465</name>
</gene>
<dbReference type="InterPro" id="IPR050111">
    <property type="entry name" value="C-type_lectin/snaclec_domain"/>
</dbReference>
<sequence>MESKSDTICRFLQATLARVENQHVQDFLVKKLEEPKYSAGDAFWIDANDFEQNNVWLDYQGNALTYTNWGPHQPDNRHDAESCVVIRRDYNFNYKWSDNLCDEEFYYICQKSSVTSPVSSYLYTSILVFFAQRSQLVYLILKKIDSFLLLVGLVYGACPSGWEADGSKCYLISRDNETMPGALTICRFLQARLARVENKHVQDFLVKKLEEPKYSEALNSTEVSLLPIFLIEFYGPTMQLRVTSLNALCYSFSFKPLNFQHSSITSIISVTAGDAFWIDANDFEQENVWVDYQGNALTYTNWGPHQPNNQYGTESCVVIRRDFNFNYKWSDNHCDEEFYYICEK</sequence>
<keyword evidence="4" id="KW-1185">Reference proteome</keyword>
<accession>A0ABQ9EX97</accession>
<dbReference type="SMART" id="SM00034">
    <property type="entry name" value="CLECT"/>
    <property type="match status" value="2"/>
</dbReference>
<protein>
    <recommendedName>
        <fullName evidence="2">C-type lectin domain-containing protein</fullName>
    </recommendedName>
</protein>